<gene>
    <name evidence="2" type="ORF">ACFFU4_07585</name>
</gene>
<sequence length="113" mass="11833">MKCLDPCGQVSVPACNSVTLKRRHFHRTVDAASGTALPWVGSQYHIGGKALKNLVCAIACATTFAASPVLAGALSDPVVEPEVIVTETTETSQDVSQLIIPLMLIMIIVGMGV</sequence>
<feature type="transmembrane region" description="Helical" evidence="1">
    <location>
        <begin position="95"/>
        <end position="112"/>
    </location>
</feature>
<feature type="transmembrane region" description="Helical" evidence="1">
    <location>
        <begin position="54"/>
        <end position="75"/>
    </location>
</feature>
<keyword evidence="3" id="KW-1185">Reference proteome</keyword>
<dbReference type="RefSeq" id="WP_377068681.1">
    <property type="nucleotide sequence ID" value="NZ_JBHMEC010000011.1"/>
</dbReference>
<evidence type="ECO:0000256" key="1">
    <source>
        <dbReference type="SAM" id="Phobius"/>
    </source>
</evidence>
<evidence type="ECO:0000313" key="3">
    <source>
        <dbReference type="Proteomes" id="UP001589670"/>
    </source>
</evidence>
<dbReference type="EMBL" id="JBHMEC010000011">
    <property type="protein sequence ID" value="MFB9149606.1"/>
    <property type="molecule type" value="Genomic_DNA"/>
</dbReference>
<organism evidence="2 3">
    <name type="scientific">Roseovarius ramblicola</name>
    <dbReference type="NCBI Taxonomy" id="2022336"/>
    <lineage>
        <taxon>Bacteria</taxon>
        <taxon>Pseudomonadati</taxon>
        <taxon>Pseudomonadota</taxon>
        <taxon>Alphaproteobacteria</taxon>
        <taxon>Rhodobacterales</taxon>
        <taxon>Roseobacteraceae</taxon>
        <taxon>Roseovarius</taxon>
    </lineage>
</organism>
<proteinExistence type="predicted"/>
<dbReference type="Proteomes" id="UP001589670">
    <property type="component" value="Unassembled WGS sequence"/>
</dbReference>
<evidence type="ECO:0000313" key="2">
    <source>
        <dbReference type="EMBL" id="MFB9149606.1"/>
    </source>
</evidence>
<accession>A0ABV5I0L9</accession>
<keyword evidence="1" id="KW-0472">Membrane</keyword>
<protein>
    <submittedName>
        <fullName evidence="2">Uncharacterized protein</fullName>
    </submittedName>
</protein>
<keyword evidence="1" id="KW-0812">Transmembrane</keyword>
<reference evidence="2 3" key="1">
    <citation type="submission" date="2024-09" db="EMBL/GenBank/DDBJ databases">
        <authorList>
            <person name="Sun Q."/>
            <person name="Mori K."/>
        </authorList>
    </citation>
    <scope>NUCLEOTIDE SEQUENCE [LARGE SCALE GENOMIC DNA]</scope>
    <source>
        <strain evidence="2 3">CECT 9424</strain>
    </source>
</reference>
<name>A0ABV5I0L9_9RHOB</name>
<comment type="caution">
    <text evidence="2">The sequence shown here is derived from an EMBL/GenBank/DDBJ whole genome shotgun (WGS) entry which is preliminary data.</text>
</comment>
<keyword evidence="1" id="KW-1133">Transmembrane helix</keyword>